<dbReference type="EMBL" id="CAJVQB010005520">
    <property type="protein sequence ID" value="CAG8663822.1"/>
    <property type="molecule type" value="Genomic_DNA"/>
</dbReference>
<reference evidence="1 2" key="1">
    <citation type="submission" date="2021-06" db="EMBL/GenBank/DDBJ databases">
        <authorList>
            <person name="Kallberg Y."/>
            <person name="Tangrot J."/>
            <person name="Rosling A."/>
        </authorList>
    </citation>
    <scope>NUCLEOTIDE SEQUENCE [LARGE SCALE GENOMIC DNA]</scope>
    <source>
        <strain evidence="1 2">120-4 pot B 10/14</strain>
    </source>
</reference>
<keyword evidence="2" id="KW-1185">Reference proteome</keyword>
<dbReference type="Proteomes" id="UP000789901">
    <property type="component" value="Unassembled WGS sequence"/>
</dbReference>
<organism evidence="1 2">
    <name type="scientific">Gigaspora margarita</name>
    <dbReference type="NCBI Taxonomy" id="4874"/>
    <lineage>
        <taxon>Eukaryota</taxon>
        <taxon>Fungi</taxon>
        <taxon>Fungi incertae sedis</taxon>
        <taxon>Mucoromycota</taxon>
        <taxon>Glomeromycotina</taxon>
        <taxon>Glomeromycetes</taxon>
        <taxon>Diversisporales</taxon>
        <taxon>Gigasporaceae</taxon>
        <taxon>Gigaspora</taxon>
    </lineage>
</organism>
<evidence type="ECO:0000313" key="1">
    <source>
        <dbReference type="EMBL" id="CAG8663822.1"/>
    </source>
</evidence>
<name>A0ABN7UU21_GIGMA</name>
<sequence>MSSSEIKSTLNEALVNVDNSLEIVAENLKLACKSLRDIFVDNIVSKRFNDFREKILNYALIYREVVFPLIKSATSEIRSFMENYTILSFEQFRDDIDLLAEEINEKNDLFERTLKLHRKIQEDFKNLKDYFFNKLKNETQHSNESMKSVENLVKSIQGLVNALISIAQSFTALEGELKIIVDDNEKEDNKYYHYAQCKTKAQSIIDNCRIVTYEIPNCEADLSVLTSNSNDNFINSWLRT</sequence>
<accession>A0ABN7UU21</accession>
<gene>
    <name evidence="1" type="ORF">GMARGA_LOCUS10033</name>
</gene>
<proteinExistence type="predicted"/>
<protein>
    <submittedName>
        <fullName evidence="1">453_t:CDS:1</fullName>
    </submittedName>
</protein>
<evidence type="ECO:0000313" key="2">
    <source>
        <dbReference type="Proteomes" id="UP000789901"/>
    </source>
</evidence>
<comment type="caution">
    <text evidence="1">The sequence shown here is derived from an EMBL/GenBank/DDBJ whole genome shotgun (WGS) entry which is preliminary data.</text>
</comment>